<dbReference type="EMBL" id="CH479219">
    <property type="protein sequence ID" value="EDW34689.1"/>
    <property type="molecule type" value="Genomic_DNA"/>
</dbReference>
<gene>
    <name evidence="3" type="primary">Dper\GL12802</name>
    <name evidence="3" type="ORF">Dper_GL12802</name>
</gene>
<accession>B4H7P9</accession>
<organism evidence="4">
    <name type="scientific">Drosophila persimilis</name>
    <name type="common">Fruit fly</name>
    <dbReference type="NCBI Taxonomy" id="7234"/>
    <lineage>
        <taxon>Eukaryota</taxon>
        <taxon>Metazoa</taxon>
        <taxon>Ecdysozoa</taxon>
        <taxon>Arthropoda</taxon>
        <taxon>Hexapoda</taxon>
        <taxon>Insecta</taxon>
        <taxon>Pterygota</taxon>
        <taxon>Neoptera</taxon>
        <taxon>Endopterygota</taxon>
        <taxon>Diptera</taxon>
        <taxon>Brachycera</taxon>
        <taxon>Muscomorpha</taxon>
        <taxon>Ephydroidea</taxon>
        <taxon>Drosophilidae</taxon>
        <taxon>Drosophila</taxon>
        <taxon>Sophophora</taxon>
    </lineage>
</organism>
<feature type="region of interest" description="Disordered" evidence="1">
    <location>
        <begin position="45"/>
        <end position="69"/>
    </location>
</feature>
<feature type="chain" id="PRO_5002805083" evidence="2">
    <location>
        <begin position="25"/>
        <end position="69"/>
    </location>
</feature>
<dbReference type="AlphaFoldDB" id="B4H7P9"/>
<proteinExistence type="predicted"/>
<feature type="signal peptide" evidence="2">
    <location>
        <begin position="1"/>
        <end position="24"/>
    </location>
</feature>
<dbReference type="Proteomes" id="UP000008744">
    <property type="component" value="Unassembled WGS sequence"/>
</dbReference>
<sequence>MILCPSLSFQVWCLVVCLSGLVWCFDVDCLPQQKQKQPAAATTAIASPNLESQSEYDSKSESEAAFECP</sequence>
<dbReference type="HOGENOM" id="CLU_2778556_0_0_1"/>
<keyword evidence="2" id="KW-0732">Signal</keyword>
<evidence type="ECO:0000256" key="1">
    <source>
        <dbReference type="SAM" id="MobiDB-lite"/>
    </source>
</evidence>
<protein>
    <submittedName>
        <fullName evidence="3">GL12802</fullName>
    </submittedName>
</protein>
<feature type="compositionally biased region" description="Polar residues" evidence="1">
    <location>
        <begin position="45"/>
        <end position="55"/>
    </location>
</feature>
<evidence type="ECO:0000313" key="4">
    <source>
        <dbReference type="Proteomes" id="UP000008744"/>
    </source>
</evidence>
<evidence type="ECO:0000313" key="3">
    <source>
        <dbReference type="EMBL" id="EDW34689.1"/>
    </source>
</evidence>
<name>B4H7P9_DROPE</name>
<keyword evidence="4" id="KW-1185">Reference proteome</keyword>
<reference evidence="3 4" key="1">
    <citation type="journal article" date="2007" name="Nature">
        <title>Evolution of genes and genomes on the Drosophila phylogeny.</title>
        <authorList>
            <consortium name="Drosophila 12 Genomes Consortium"/>
            <person name="Clark A.G."/>
            <person name="Eisen M.B."/>
            <person name="Smith D.R."/>
            <person name="Bergman C.M."/>
            <person name="Oliver B."/>
            <person name="Markow T.A."/>
            <person name="Kaufman T.C."/>
            <person name="Kellis M."/>
            <person name="Gelbart W."/>
            <person name="Iyer V.N."/>
            <person name="Pollard D.A."/>
            <person name="Sackton T.B."/>
            <person name="Larracuente A.M."/>
            <person name="Singh N.D."/>
            <person name="Abad J.P."/>
            <person name="Abt D.N."/>
            <person name="Adryan B."/>
            <person name="Aguade M."/>
            <person name="Akashi H."/>
            <person name="Anderson W.W."/>
            <person name="Aquadro C.F."/>
            <person name="Ardell D.H."/>
            <person name="Arguello R."/>
            <person name="Artieri C.G."/>
            <person name="Barbash D.A."/>
            <person name="Barker D."/>
            <person name="Barsanti P."/>
            <person name="Batterham P."/>
            <person name="Batzoglou S."/>
            <person name="Begun D."/>
            <person name="Bhutkar A."/>
            <person name="Blanco E."/>
            <person name="Bosak S.A."/>
            <person name="Bradley R.K."/>
            <person name="Brand A.D."/>
            <person name="Brent M.R."/>
            <person name="Brooks A.N."/>
            <person name="Brown R.H."/>
            <person name="Butlin R.K."/>
            <person name="Caggese C."/>
            <person name="Calvi B.R."/>
            <person name="Bernardo de Carvalho A."/>
            <person name="Caspi A."/>
            <person name="Castrezana S."/>
            <person name="Celniker S.E."/>
            <person name="Chang J.L."/>
            <person name="Chapple C."/>
            <person name="Chatterji S."/>
            <person name="Chinwalla A."/>
            <person name="Civetta A."/>
            <person name="Clifton S.W."/>
            <person name="Comeron J.M."/>
            <person name="Costello J.C."/>
            <person name="Coyne J.A."/>
            <person name="Daub J."/>
            <person name="David R.G."/>
            <person name="Delcher A.L."/>
            <person name="Delehaunty K."/>
            <person name="Do C.B."/>
            <person name="Ebling H."/>
            <person name="Edwards K."/>
            <person name="Eickbush T."/>
            <person name="Evans J.D."/>
            <person name="Filipski A."/>
            <person name="Findeiss S."/>
            <person name="Freyhult E."/>
            <person name="Fulton L."/>
            <person name="Fulton R."/>
            <person name="Garcia A.C."/>
            <person name="Gardiner A."/>
            <person name="Garfield D.A."/>
            <person name="Garvin B.E."/>
            <person name="Gibson G."/>
            <person name="Gilbert D."/>
            <person name="Gnerre S."/>
            <person name="Godfrey J."/>
            <person name="Good R."/>
            <person name="Gotea V."/>
            <person name="Gravely B."/>
            <person name="Greenberg A.J."/>
            <person name="Griffiths-Jones S."/>
            <person name="Gross S."/>
            <person name="Guigo R."/>
            <person name="Gustafson E.A."/>
            <person name="Haerty W."/>
            <person name="Hahn M.W."/>
            <person name="Halligan D.L."/>
            <person name="Halpern A.L."/>
            <person name="Halter G.M."/>
            <person name="Han M.V."/>
            <person name="Heger A."/>
            <person name="Hillier L."/>
            <person name="Hinrichs A.S."/>
            <person name="Holmes I."/>
            <person name="Hoskins R.A."/>
            <person name="Hubisz M.J."/>
            <person name="Hultmark D."/>
            <person name="Huntley M.A."/>
            <person name="Jaffe D.B."/>
            <person name="Jagadeeshan S."/>
            <person name="Jeck W.R."/>
            <person name="Johnson J."/>
            <person name="Jones C.D."/>
            <person name="Jordan W.C."/>
            <person name="Karpen G.H."/>
            <person name="Kataoka E."/>
            <person name="Keightley P.D."/>
            <person name="Kheradpour P."/>
            <person name="Kirkness E.F."/>
            <person name="Koerich L.B."/>
            <person name="Kristiansen K."/>
            <person name="Kudrna D."/>
            <person name="Kulathinal R.J."/>
            <person name="Kumar S."/>
            <person name="Kwok R."/>
            <person name="Lander E."/>
            <person name="Langley C.H."/>
            <person name="Lapoint R."/>
            <person name="Lazzaro B.P."/>
            <person name="Lee S.J."/>
            <person name="Levesque L."/>
            <person name="Li R."/>
            <person name="Lin C.F."/>
            <person name="Lin M.F."/>
            <person name="Lindblad-Toh K."/>
            <person name="Llopart A."/>
            <person name="Long M."/>
            <person name="Low L."/>
            <person name="Lozovsky E."/>
            <person name="Lu J."/>
            <person name="Luo M."/>
            <person name="Machado C.A."/>
            <person name="Makalowski W."/>
            <person name="Marzo M."/>
            <person name="Matsuda M."/>
            <person name="Matzkin L."/>
            <person name="McAllister B."/>
            <person name="McBride C.S."/>
            <person name="McKernan B."/>
            <person name="McKernan K."/>
            <person name="Mendez-Lago M."/>
            <person name="Minx P."/>
            <person name="Mollenhauer M.U."/>
            <person name="Montooth K."/>
            <person name="Mount S.M."/>
            <person name="Mu X."/>
            <person name="Myers E."/>
            <person name="Negre B."/>
            <person name="Newfeld S."/>
            <person name="Nielsen R."/>
            <person name="Noor M.A."/>
            <person name="O'Grady P."/>
            <person name="Pachter L."/>
            <person name="Papaceit M."/>
            <person name="Parisi M.J."/>
            <person name="Parisi M."/>
            <person name="Parts L."/>
            <person name="Pedersen J.S."/>
            <person name="Pesole G."/>
            <person name="Phillippy A.M."/>
            <person name="Ponting C.P."/>
            <person name="Pop M."/>
            <person name="Porcelli D."/>
            <person name="Powell J.R."/>
            <person name="Prohaska S."/>
            <person name="Pruitt K."/>
            <person name="Puig M."/>
            <person name="Quesneville H."/>
            <person name="Ram K.R."/>
            <person name="Rand D."/>
            <person name="Rasmussen M.D."/>
            <person name="Reed L.K."/>
            <person name="Reenan R."/>
            <person name="Reily A."/>
            <person name="Remington K.A."/>
            <person name="Rieger T.T."/>
            <person name="Ritchie M.G."/>
            <person name="Robin C."/>
            <person name="Rogers Y.H."/>
            <person name="Rohde C."/>
            <person name="Rozas J."/>
            <person name="Rubenfield M.J."/>
            <person name="Ruiz A."/>
            <person name="Russo S."/>
            <person name="Salzberg S.L."/>
            <person name="Sanchez-Gracia A."/>
            <person name="Saranga D.J."/>
            <person name="Sato H."/>
            <person name="Schaeffer S.W."/>
            <person name="Schatz M.C."/>
            <person name="Schlenke T."/>
            <person name="Schwartz R."/>
            <person name="Segarra C."/>
            <person name="Singh R.S."/>
            <person name="Sirot L."/>
            <person name="Sirota M."/>
            <person name="Sisneros N.B."/>
            <person name="Smith C.D."/>
            <person name="Smith T.F."/>
            <person name="Spieth J."/>
            <person name="Stage D.E."/>
            <person name="Stark A."/>
            <person name="Stephan W."/>
            <person name="Strausberg R.L."/>
            <person name="Strempel S."/>
            <person name="Sturgill D."/>
            <person name="Sutton G."/>
            <person name="Sutton G.G."/>
            <person name="Tao W."/>
            <person name="Teichmann S."/>
            <person name="Tobari Y.N."/>
            <person name="Tomimura Y."/>
            <person name="Tsolas J.M."/>
            <person name="Valente V.L."/>
            <person name="Venter E."/>
            <person name="Venter J.C."/>
            <person name="Vicario S."/>
            <person name="Vieira F.G."/>
            <person name="Vilella A.J."/>
            <person name="Villasante A."/>
            <person name="Walenz B."/>
            <person name="Wang J."/>
            <person name="Wasserman M."/>
            <person name="Watts T."/>
            <person name="Wilson D."/>
            <person name="Wilson R.K."/>
            <person name="Wing R.A."/>
            <person name="Wolfner M.F."/>
            <person name="Wong A."/>
            <person name="Wong G.K."/>
            <person name="Wu C.I."/>
            <person name="Wu G."/>
            <person name="Yamamoto D."/>
            <person name="Yang H.P."/>
            <person name="Yang S.P."/>
            <person name="Yorke J.A."/>
            <person name="Yoshida K."/>
            <person name="Zdobnov E."/>
            <person name="Zhang P."/>
            <person name="Zhang Y."/>
            <person name="Zimin A.V."/>
            <person name="Baldwin J."/>
            <person name="Abdouelleil A."/>
            <person name="Abdulkadir J."/>
            <person name="Abebe A."/>
            <person name="Abera B."/>
            <person name="Abreu J."/>
            <person name="Acer S.C."/>
            <person name="Aftuck L."/>
            <person name="Alexander A."/>
            <person name="An P."/>
            <person name="Anderson E."/>
            <person name="Anderson S."/>
            <person name="Arachi H."/>
            <person name="Azer M."/>
            <person name="Bachantsang P."/>
            <person name="Barry A."/>
            <person name="Bayul T."/>
            <person name="Berlin A."/>
            <person name="Bessette D."/>
            <person name="Bloom T."/>
            <person name="Blye J."/>
            <person name="Boguslavskiy L."/>
            <person name="Bonnet C."/>
            <person name="Boukhgalter B."/>
            <person name="Bourzgui I."/>
            <person name="Brown A."/>
            <person name="Cahill P."/>
            <person name="Channer S."/>
            <person name="Cheshatsang Y."/>
            <person name="Chuda L."/>
            <person name="Citroen M."/>
            <person name="Collymore A."/>
            <person name="Cooke P."/>
            <person name="Costello M."/>
            <person name="D'Aco K."/>
            <person name="Daza R."/>
            <person name="De Haan G."/>
            <person name="DeGray S."/>
            <person name="DeMaso C."/>
            <person name="Dhargay N."/>
            <person name="Dooley K."/>
            <person name="Dooley E."/>
            <person name="Doricent M."/>
            <person name="Dorje P."/>
            <person name="Dorjee K."/>
            <person name="Dupes A."/>
            <person name="Elong R."/>
            <person name="Falk J."/>
            <person name="Farina A."/>
            <person name="Faro S."/>
            <person name="Ferguson D."/>
            <person name="Fisher S."/>
            <person name="Foley C.D."/>
            <person name="Franke A."/>
            <person name="Friedrich D."/>
            <person name="Gadbois L."/>
            <person name="Gearin G."/>
            <person name="Gearin C.R."/>
            <person name="Giannoukos G."/>
            <person name="Goode T."/>
            <person name="Graham J."/>
            <person name="Grandbois E."/>
            <person name="Grewal S."/>
            <person name="Gyaltsen K."/>
            <person name="Hafez N."/>
            <person name="Hagos B."/>
            <person name="Hall J."/>
            <person name="Henson C."/>
            <person name="Hollinger A."/>
            <person name="Honan T."/>
            <person name="Huard M.D."/>
            <person name="Hughes L."/>
            <person name="Hurhula B."/>
            <person name="Husby M.E."/>
            <person name="Kamat A."/>
            <person name="Kanga B."/>
            <person name="Kashin S."/>
            <person name="Khazanovich D."/>
            <person name="Kisner P."/>
            <person name="Lance K."/>
            <person name="Lara M."/>
            <person name="Lee W."/>
            <person name="Lennon N."/>
            <person name="Letendre F."/>
            <person name="LeVine R."/>
            <person name="Lipovsky A."/>
            <person name="Liu X."/>
            <person name="Liu J."/>
            <person name="Liu S."/>
            <person name="Lokyitsang T."/>
            <person name="Lokyitsang Y."/>
            <person name="Lubonja R."/>
            <person name="Lui A."/>
            <person name="MacDonald P."/>
            <person name="Magnisalis V."/>
            <person name="Maru K."/>
            <person name="Matthews C."/>
            <person name="McCusker W."/>
            <person name="McDonough S."/>
            <person name="Mehta T."/>
            <person name="Meldrim J."/>
            <person name="Meneus L."/>
            <person name="Mihai O."/>
            <person name="Mihalev A."/>
            <person name="Mihova T."/>
            <person name="Mittelman R."/>
            <person name="Mlenga V."/>
            <person name="Montmayeur A."/>
            <person name="Mulrain L."/>
            <person name="Navidi A."/>
            <person name="Naylor J."/>
            <person name="Negash T."/>
            <person name="Nguyen T."/>
            <person name="Nguyen N."/>
            <person name="Nicol R."/>
            <person name="Norbu C."/>
            <person name="Norbu N."/>
            <person name="Novod N."/>
            <person name="O'Neill B."/>
            <person name="Osman S."/>
            <person name="Markiewicz E."/>
            <person name="Oyono O.L."/>
            <person name="Patti C."/>
            <person name="Phunkhang P."/>
            <person name="Pierre F."/>
            <person name="Priest M."/>
            <person name="Raghuraman S."/>
            <person name="Rege F."/>
            <person name="Reyes R."/>
            <person name="Rise C."/>
            <person name="Rogov P."/>
            <person name="Ross K."/>
            <person name="Ryan E."/>
            <person name="Settipalli S."/>
            <person name="Shea T."/>
            <person name="Sherpa N."/>
            <person name="Shi L."/>
            <person name="Shih D."/>
            <person name="Sparrow T."/>
            <person name="Spaulding J."/>
            <person name="Stalker J."/>
            <person name="Stange-Thomann N."/>
            <person name="Stavropoulos S."/>
            <person name="Stone C."/>
            <person name="Strader C."/>
            <person name="Tesfaye S."/>
            <person name="Thomson T."/>
            <person name="Thoulutsang Y."/>
            <person name="Thoulutsang D."/>
            <person name="Topham K."/>
            <person name="Topping I."/>
            <person name="Tsamla T."/>
            <person name="Vassiliev H."/>
            <person name="Vo A."/>
            <person name="Wangchuk T."/>
            <person name="Wangdi T."/>
            <person name="Weiand M."/>
            <person name="Wilkinson J."/>
            <person name="Wilson A."/>
            <person name="Yadav S."/>
            <person name="Young G."/>
            <person name="Yu Q."/>
            <person name="Zembek L."/>
            <person name="Zhong D."/>
            <person name="Zimmer A."/>
            <person name="Zwirko Z."/>
            <person name="Jaffe D.B."/>
            <person name="Alvarez P."/>
            <person name="Brockman W."/>
            <person name="Butler J."/>
            <person name="Chin C."/>
            <person name="Gnerre S."/>
            <person name="Grabherr M."/>
            <person name="Kleber M."/>
            <person name="Mauceli E."/>
            <person name="MacCallum I."/>
        </authorList>
    </citation>
    <scope>NUCLEOTIDE SEQUENCE [LARGE SCALE GENOMIC DNA]</scope>
    <source>
        <strain evidence="4">MSH-3 / Tucson 14011-0111.49</strain>
    </source>
</reference>
<evidence type="ECO:0000256" key="2">
    <source>
        <dbReference type="SAM" id="SignalP"/>
    </source>
</evidence>